<dbReference type="PANTHER" id="PTHR11280:SF5">
    <property type="entry name" value="GLUCOSAMINE-6-PHOSPHATE ISOMERASE"/>
    <property type="match status" value="1"/>
</dbReference>
<evidence type="ECO:0000256" key="3">
    <source>
        <dbReference type="NCBIfam" id="TIGR00502"/>
    </source>
</evidence>
<evidence type="ECO:0000313" key="6">
    <source>
        <dbReference type="Proteomes" id="UP000198636"/>
    </source>
</evidence>
<dbReference type="NCBIfam" id="TIGR00502">
    <property type="entry name" value="nagB"/>
    <property type="match status" value="1"/>
</dbReference>
<reference evidence="5 6" key="1">
    <citation type="submission" date="2016-10" db="EMBL/GenBank/DDBJ databases">
        <authorList>
            <person name="de Groot N.N."/>
        </authorList>
    </citation>
    <scope>NUCLEOTIDE SEQUENCE [LARGE SCALE GENOMIC DNA]</scope>
    <source>
        <strain evidence="5 6">DSM 18978</strain>
    </source>
</reference>
<dbReference type="InterPro" id="IPR006148">
    <property type="entry name" value="Glc/Gal-6P_isomerase"/>
</dbReference>
<accession>A0A1G5IRF6</accession>
<evidence type="ECO:0000256" key="2">
    <source>
        <dbReference type="ARBA" id="ARBA00023277"/>
    </source>
</evidence>
<evidence type="ECO:0000256" key="1">
    <source>
        <dbReference type="ARBA" id="ARBA00022801"/>
    </source>
</evidence>
<gene>
    <name evidence="5" type="ORF">SAMN03080606_02481</name>
</gene>
<dbReference type="InterPro" id="IPR018321">
    <property type="entry name" value="Glucosamine6P_isomerase_CS"/>
</dbReference>
<dbReference type="OrthoDB" id="9791139at2"/>
<keyword evidence="1" id="KW-0378">Hydrolase</keyword>
<dbReference type="STRING" id="1120976.SAMN03080606_02481"/>
<feature type="domain" description="Glucosamine/galactosamine-6-phosphate isomerase" evidence="4">
    <location>
        <begin position="10"/>
        <end position="224"/>
    </location>
</feature>
<organism evidence="5 6">
    <name type="scientific">Alkaliphilus peptidifermentans DSM 18978</name>
    <dbReference type="NCBI Taxonomy" id="1120976"/>
    <lineage>
        <taxon>Bacteria</taxon>
        <taxon>Bacillati</taxon>
        <taxon>Bacillota</taxon>
        <taxon>Clostridia</taxon>
        <taxon>Peptostreptococcales</taxon>
        <taxon>Natronincolaceae</taxon>
        <taxon>Alkaliphilus</taxon>
    </lineage>
</organism>
<dbReference type="Gene3D" id="3.40.50.1360">
    <property type="match status" value="1"/>
</dbReference>
<dbReference type="SUPFAM" id="SSF100950">
    <property type="entry name" value="NagB/RpiA/CoA transferase-like"/>
    <property type="match status" value="1"/>
</dbReference>
<dbReference type="GO" id="GO:0006043">
    <property type="term" value="P:glucosamine catabolic process"/>
    <property type="evidence" value="ECO:0007669"/>
    <property type="project" value="TreeGrafter"/>
</dbReference>
<dbReference type="GO" id="GO:0005737">
    <property type="term" value="C:cytoplasm"/>
    <property type="evidence" value="ECO:0007669"/>
    <property type="project" value="TreeGrafter"/>
</dbReference>
<dbReference type="PROSITE" id="PS01161">
    <property type="entry name" value="GLC_GALNAC_ISOMERASE"/>
    <property type="match status" value="1"/>
</dbReference>
<dbReference type="RefSeq" id="WP_091543848.1">
    <property type="nucleotide sequence ID" value="NZ_FMUS01000016.1"/>
</dbReference>
<dbReference type="GO" id="GO:0006046">
    <property type="term" value="P:N-acetylglucosamine catabolic process"/>
    <property type="evidence" value="ECO:0007669"/>
    <property type="project" value="UniProtKB-UniRule"/>
</dbReference>
<dbReference type="GO" id="GO:0004342">
    <property type="term" value="F:glucosamine-6-phosphate deaminase activity"/>
    <property type="evidence" value="ECO:0007669"/>
    <property type="project" value="UniProtKB-UniRule"/>
</dbReference>
<name>A0A1G5IRF6_9FIRM</name>
<dbReference type="InterPro" id="IPR004547">
    <property type="entry name" value="Glucosamine6P_isomerase"/>
</dbReference>
<dbReference type="GO" id="GO:0005975">
    <property type="term" value="P:carbohydrate metabolic process"/>
    <property type="evidence" value="ECO:0007669"/>
    <property type="project" value="InterPro"/>
</dbReference>
<proteinExistence type="predicted"/>
<keyword evidence="2" id="KW-0119">Carbohydrate metabolism</keyword>
<sequence length="236" mass="26321">MRIIRVKHYQEMSKEAAQIIAAQVTLKPNSVLGLATGSTPIGIYNNLIKYYKNDNLDFSSVKTVNLDEYCGLGIIDEQSYHYYMKENLFDYINVDVKKAHIPNGLAKCYESECKRYDHIVEGLGGIDLQLLGIGHNGHIGFNEPGSEFYKNTHLVELHAMTVKANSRFFESEAQTPKFAITLGMKAIMTAKTILLVVGDTSKINILEAALFGPITPEVPASLLQIHPNLIVVYVEE</sequence>
<dbReference type="GO" id="GO:0019262">
    <property type="term" value="P:N-acetylneuraminate catabolic process"/>
    <property type="evidence" value="ECO:0007669"/>
    <property type="project" value="TreeGrafter"/>
</dbReference>
<dbReference type="AlphaFoldDB" id="A0A1G5IRF6"/>
<dbReference type="GO" id="GO:0042802">
    <property type="term" value="F:identical protein binding"/>
    <property type="evidence" value="ECO:0007669"/>
    <property type="project" value="TreeGrafter"/>
</dbReference>
<dbReference type="PANTHER" id="PTHR11280">
    <property type="entry name" value="GLUCOSAMINE-6-PHOSPHATE ISOMERASE"/>
    <property type="match status" value="1"/>
</dbReference>
<evidence type="ECO:0000313" key="5">
    <source>
        <dbReference type="EMBL" id="SCY78666.1"/>
    </source>
</evidence>
<dbReference type="Pfam" id="PF01182">
    <property type="entry name" value="Glucosamine_iso"/>
    <property type="match status" value="1"/>
</dbReference>
<keyword evidence="6" id="KW-1185">Reference proteome</keyword>
<protein>
    <recommendedName>
        <fullName evidence="3">Glucosamine-6-phosphate deaminase</fullName>
        <ecNumber evidence="3">3.5.99.6</ecNumber>
    </recommendedName>
</protein>
<dbReference type="EC" id="3.5.99.6" evidence="3"/>
<dbReference type="EMBL" id="FMUS01000016">
    <property type="protein sequence ID" value="SCY78666.1"/>
    <property type="molecule type" value="Genomic_DNA"/>
</dbReference>
<dbReference type="Proteomes" id="UP000198636">
    <property type="component" value="Unassembled WGS sequence"/>
</dbReference>
<dbReference type="InterPro" id="IPR037171">
    <property type="entry name" value="NagB/RpiA_transferase-like"/>
</dbReference>
<dbReference type="CDD" id="cd01399">
    <property type="entry name" value="GlcN6P_deaminase"/>
    <property type="match status" value="1"/>
</dbReference>
<evidence type="ECO:0000259" key="4">
    <source>
        <dbReference type="Pfam" id="PF01182"/>
    </source>
</evidence>